<evidence type="ECO:0000259" key="3">
    <source>
        <dbReference type="Pfam" id="PF25130"/>
    </source>
</evidence>
<keyword evidence="2" id="KW-0472">Membrane</keyword>
<dbReference type="EMBL" id="JAPEVB010000002">
    <property type="protein sequence ID" value="KAJ4393300.1"/>
    <property type="molecule type" value="Genomic_DNA"/>
</dbReference>
<feature type="region of interest" description="Disordered" evidence="1">
    <location>
        <begin position="1"/>
        <end position="41"/>
    </location>
</feature>
<keyword evidence="2" id="KW-0812">Transmembrane</keyword>
<feature type="domain" description="DUF7820" evidence="3">
    <location>
        <begin position="457"/>
        <end position="789"/>
    </location>
</feature>
<feature type="region of interest" description="Disordered" evidence="1">
    <location>
        <begin position="356"/>
        <end position="376"/>
    </location>
</feature>
<name>A0A9W8YUX5_9PEZI</name>
<feature type="region of interest" description="Disordered" evidence="1">
    <location>
        <begin position="55"/>
        <end position="188"/>
    </location>
</feature>
<feature type="compositionally biased region" description="Low complexity" evidence="1">
    <location>
        <begin position="74"/>
        <end position="85"/>
    </location>
</feature>
<keyword evidence="2" id="KW-1133">Transmembrane helix</keyword>
<feature type="compositionally biased region" description="Polar residues" evidence="1">
    <location>
        <begin position="17"/>
        <end position="31"/>
    </location>
</feature>
<dbReference type="PANTHER" id="PTHR42078:SF1">
    <property type="entry name" value="GLUCAN 1, 4-ALPHA-GLUCOSIDASE"/>
    <property type="match status" value="1"/>
</dbReference>
<comment type="caution">
    <text evidence="4">The sequence shown here is derived from an EMBL/GenBank/DDBJ whole genome shotgun (WGS) entry which is preliminary data.</text>
</comment>
<sequence length="790" mass="83518">MAEPTSKTSDPERRASTRTSRGVSVTQNTQDGPPMLEMDLDDEDYALMALGIMVSDGGYRPAPEPSHSPVGIDTSASTPTSASVSTEDDRSATPESVGWADSPEAPVPSTIASSEPGSMPSPIRPNRSSISKAPRGRDSLTLRHDGAMGHVVDSSAGPSLARSSTASSEAPYLTNDGPYQGPTAPSHAYQMYSQGTRPARTTSIATTATALTTRPESEYNGPRGPSHPYSMYPQIPVEEAPAQPVVPAIPVGFTTSPDPYQRRLGPEGEELAGIIGPDGHTEELPPYTRYPDEHYARKVRATGTDSEQAGESAGVAAVGVPVTTMAAIPTRSSNTISGAGGIGLAARNPEFDARSFEDAASPASRHSSRSFTNESHHEINTAAAAVSEKPQLGKWQRLAKKKACGVVPYWALGLTFTAVLIVLIIVAAVVGSLISNARHRGPPKSATATNFQDSVPTVTITFDATPIPTPSDLPALAQGTYGLPLNLNQAPNTCFNNTAQTAAWSCQIAFQQAMALNLVITRNAPQLGRDGTYDVSLLTNYTNTPNGADDDDTNLMYGASAPYITPAMNMELVNDTFDLDRGPAWFRMLPYNKTVVVAEDLLSVTAAKKVRQNPGGPPSVGNFQRKGVAQTGDKPWICTWPDTFVEMFIYAEQNSSYAAQSTATITTAPVATPTSTGTGSAAGTGTATGSTTAATSTGGTEVITMQHLSAYPRAVKVKERRVNDSPRAFCYQVEVQSDNSTMPVTDSNGNVIYLEIDEIEQSNGMDKRDGLSPRDSDGDMSDCGCMWFSS</sequence>
<dbReference type="Proteomes" id="UP001140453">
    <property type="component" value="Unassembled WGS sequence"/>
</dbReference>
<accession>A0A9W8YUX5</accession>
<organism evidence="4 5">
    <name type="scientific">Gnomoniopsis smithogilvyi</name>
    <dbReference type="NCBI Taxonomy" id="1191159"/>
    <lineage>
        <taxon>Eukaryota</taxon>
        <taxon>Fungi</taxon>
        <taxon>Dikarya</taxon>
        <taxon>Ascomycota</taxon>
        <taxon>Pezizomycotina</taxon>
        <taxon>Sordariomycetes</taxon>
        <taxon>Sordariomycetidae</taxon>
        <taxon>Diaporthales</taxon>
        <taxon>Gnomoniaceae</taxon>
        <taxon>Gnomoniopsis</taxon>
    </lineage>
</organism>
<feature type="compositionally biased region" description="Basic and acidic residues" evidence="1">
    <location>
        <begin position="135"/>
        <end position="147"/>
    </location>
</feature>
<feature type="transmembrane region" description="Helical" evidence="2">
    <location>
        <begin position="409"/>
        <end position="434"/>
    </location>
</feature>
<keyword evidence="5" id="KW-1185">Reference proteome</keyword>
<dbReference type="Pfam" id="PF25130">
    <property type="entry name" value="DUF7820"/>
    <property type="match status" value="1"/>
</dbReference>
<feature type="compositionally biased region" description="Low complexity" evidence="1">
    <location>
        <begin position="118"/>
        <end position="131"/>
    </location>
</feature>
<feature type="region of interest" description="Disordered" evidence="1">
    <location>
        <begin position="671"/>
        <end position="695"/>
    </location>
</feature>
<evidence type="ECO:0000256" key="1">
    <source>
        <dbReference type="SAM" id="MobiDB-lite"/>
    </source>
</evidence>
<dbReference type="PANTHER" id="PTHR42078">
    <property type="entry name" value="GLUCAN 1, 4-ALPHA-GLUCOSIDASE"/>
    <property type="match status" value="1"/>
</dbReference>
<protein>
    <recommendedName>
        <fullName evidence="3">DUF7820 domain-containing protein</fullName>
    </recommendedName>
</protein>
<reference evidence="4" key="1">
    <citation type="submission" date="2022-10" db="EMBL/GenBank/DDBJ databases">
        <title>Tapping the CABI collections for fungal endophytes: first genome assemblies for Collariella, Neodidymelliopsis, Ascochyta clinopodiicola, Didymella pomorum, Didymosphaeria variabile, Neocosmospora piperis and Neocucurbitaria cava.</title>
        <authorList>
            <person name="Hill R."/>
        </authorList>
    </citation>
    <scope>NUCLEOTIDE SEQUENCE</scope>
    <source>
        <strain evidence="4">IMI 355082</strain>
    </source>
</reference>
<evidence type="ECO:0000313" key="5">
    <source>
        <dbReference type="Proteomes" id="UP001140453"/>
    </source>
</evidence>
<evidence type="ECO:0000256" key="2">
    <source>
        <dbReference type="SAM" id="Phobius"/>
    </source>
</evidence>
<dbReference type="InterPro" id="IPR056722">
    <property type="entry name" value="DUF7820"/>
</dbReference>
<dbReference type="OrthoDB" id="5384459at2759"/>
<dbReference type="AlphaFoldDB" id="A0A9W8YUX5"/>
<evidence type="ECO:0000313" key="4">
    <source>
        <dbReference type="EMBL" id="KAJ4393300.1"/>
    </source>
</evidence>
<proteinExistence type="predicted"/>
<gene>
    <name evidence="4" type="ORF">N0V93_002508</name>
</gene>